<evidence type="ECO:0000256" key="2">
    <source>
        <dbReference type="ARBA" id="ARBA00022679"/>
    </source>
</evidence>
<protein>
    <recommendedName>
        <fullName evidence="8">Protein-serine/threonine kinase</fullName>
        <ecNumber evidence="8">2.7.11.-</ecNumber>
    </recommendedName>
</protein>
<organism evidence="11 12">
    <name type="scientific">Mortierella hygrophila</name>
    <dbReference type="NCBI Taxonomy" id="979708"/>
    <lineage>
        <taxon>Eukaryota</taxon>
        <taxon>Fungi</taxon>
        <taxon>Fungi incertae sedis</taxon>
        <taxon>Mucoromycota</taxon>
        <taxon>Mortierellomycotina</taxon>
        <taxon>Mortierellomycetes</taxon>
        <taxon>Mortierellales</taxon>
        <taxon>Mortierellaceae</taxon>
        <taxon>Mortierella</taxon>
    </lineage>
</organism>
<dbReference type="PROSITE" id="PS50109">
    <property type="entry name" value="HIS_KIN"/>
    <property type="match status" value="1"/>
</dbReference>
<feature type="region of interest" description="Disordered" evidence="9">
    <location>
        <begin position="1"/>
        <end position="25"/>
    </location>
</feature>
<dbReference type="SUPFAM" id="SSF69012">
    <property type="entry name" value="alpha-ketoacid dehydrogenase kinase, N-terminal domain"/>
    <property type="match status" value="1"/>
</dbReference>
<keyword evidence="12" id="KW-1185">Reference proteome</keyword>
<evidence type="ECO:0000256" key="4">
    <source>
        <dbReference type="ARBA" id="ARBA00022777"/>
    </source>
</evidence>
<dbReference type="GO" id="GO:0005524">
    <property type="term" value="F:ATP binding"/>
    <property type="evidence" value="ECO:0007669"/>
    <property type="project" value="UniProtKB-UniRule"/>
</dbReference>
<dbReference type="PANTHER" id="PTHR11947:SF3">
    <property type="entry name" value="[PYRUVATE DEHYDROGENASE (ACETYL-TRANSFERRING)] KINASE, MITOCHONDRIAL"/>
    <property type="match status" value="1"/>
</dbReference>
<dbReference type="Gene3D" id="1.20.140.20">
    <property type="entry name" value="Alpha-ketoacid/pyruvate dehydrogenase kinase, N-terminal domain"/>
    <property type="match status" value="1"/>
</dbReference>
<keyword evidence="3 8" id="KW-0547">Nucleotide-binding</keyword>
<comment type="catalytic activity">
    <reaction evidence="7">
        <text>L-seryl-[pyruvate dehydrogenase E1 alpha subunit] + ATP = O-phospho-L-seryl-[pyruvate dehydrogenase E1 alpha subunit] + ADP + H(+)</text>
        <dbReference type="Rhea" id="RHEA:23052"/>
        <dbReference type="Rhea" id="RHEA-COMP:13689"/>
        <dbReference type="Rhea" id="RHEA-COMP:13690"/>
        <dbReference type="ChEBI" id="CHEBI:15378"/>
        <dbReference type="ChEBI" id="CHEBI:29999"/>
        <dbReference type="ChEBI" id="CHEBI:30616"/>
        <dbReference type="ChEBI" id="CHEBI:83421"/>
        <dbReference type="ChEBI" id="CHEBI:456216"/>
        <dbReference type="EC" id="2.7.11.2"/>
    </reaction>
</comment>
<name>A0A9P6F761_9FUNG</name>
<comment type="caution">
    <text evidence="11">The sequence shown here is derived from an EMBL/GenBank/DDBJ whole genome shotgun (WGS) entry which is preliminary data.</text>
</comment>
<dbReference type="GO" id="GO:0004740">
    <property type="term" value="F:pyruvate dehydrogenase (acetyl-transferring) kinase activity"/>
    <property type="evidence" value="ECO:0007669"/>
    <property type="project" value="UniProtKB-EC"/>
</dbReference>
<evidence type="ECO:0000259" key="10">
    <source>
        <dbReference type="PROSITE" id="PS50109"/>
    </source>
</evidence>
<keyword evidence="4 8" id="KW-0418">Kinase</keyword>
<feature type="domain" description="Histidine kinase" evidence="10">
    <location>
        <begin position="720"/>
        <end position="859"/>
    </location>
</feature>
<keyword evidence="5 8" id="KW-0067">ATP-binding</keyword>
<dbReference type="AlphaFoldDB" id="A0A9P6F761"/>
<comment type="subcellular location">
    <subcellularLocation>
        <location evidence="8">Mitochondrion matrix</location>
    </subcellularLocation>
</comment>
<gene>
    <name evidence="11" type="ORF">EC957_012437</name>
</gene>
<keyword evidence="2 8" id="KW-0808">Transferase</keyword>
<dbReference type="InterPro" id="IPR036784">
    <property type="entry name" value="AK/P_DHK_N_sf"/>
</dbReference>
<dbReference type="InterPro" id="IPR036890">
    <property type="entry name" value="HATPase_C_sf"/>
</dbReference>
<evidence type="ECO:0000313" key="12">
    <source>
        <dbReference type="Proteomes" id="UP000723463"/>
    </source>
</evidence>
<evidence type="ECO:0000313" key="11">
    <source>
        <dbReference type="EMBL" id="KAF9544051.1"/>
    </source>
</evidence>
<dbReference type="GO" id="GO:0010906">
    <property type="term" value="P:regulation of glucose metabolic process"/>
    <property type="evidence" value="ECO:0007669"/>
    <property type="project" value="TreeGrafter"/>
</dbReference>
<dbReference type="Pfam" id="PF10436">
    <property type="entry name" value="BCDHK_Adom3"/>
    <property type="match status" value="1"/>
</dbReference>
<dbReference type="Gene3D" id="3.30.565.10">
    <property type="entry name" value="Histidine kinase-like ATPase, C-terminal domain"/>
    <property type="match status" value="1"/>
</dbReference>
<evidence type="ECO:0000256" key="7">
    <source>
        <dbReference type="ARBA" id="ARBA00048201"/>
    </source>
</evidence>
<evidence type="ECO:0000256" key="8">
    <source>
        <dbReference type="RuleBase" id="RU366032"/>
    </source>
</evidence>
<sequence length="868" mass="96596">MEDDFPFSFGGGSDQEGNKSGDDGLFCAPKDKKKAAAKAKALLNQGPYHAQIEEDGWFHNTRKSTYELMTQSKTGATKVKMRADHYYMLHRYQEAFDIAQDFCELVRMSGNFSVSQGQNDGGFRRTDAAAGATTDPGVLKVSDPKEMQEMALRCALKLNLFDVAASLADELAMHDTGIVFLKAKAYVAVGRFNDAALGLVQYQRSRTGNYSIWRTLGECLRQSTTASPSWPLGSFVSTEASASTSTTTAAAGTESLFSSLDTLTISLPSSTTTKPTVVHTLALMCILRARYLMRISTWAQVPYAQARYDNEMSILDEQRVELERICGLDLDTTTTITTTAVDEAAVSEDGQRQEQRRLEEYELKVVAPARKFVQEMNERGTTAFIPDQDQGCSPLELEVVEFVVKTWDAQVIALSGSGATPRMTDGDDLAGEVSVHHHHQQDEKLSMEDDVGFQRIKLTASRAQTPLSIAQCLMLGQTLNTKSLLKNLSFLNRELPVRFSKRIVELSNLPSELRRTEPIMNLIKNYTTSFNELQAYSDNSHLWFLSPNTHIHEDLELEDNDAFQTTVQKEYAKLLQKVTNRHKQDVIYMAHGISLFKRYQNTRSQPSDEIQHFLNSFNRGRLAIRIMVGHHLALLNQLFYPTGELSSSSYLSTPTSAQSKRVGIIEPQCDIEALIQNATQSAQFVFFQHYSTVFPPNVHIVHAKELGGRKVRFPVVPALLHHILFELLKNSMRATAEFHGLDKSSYPDIEIYLSSNPAGDLDIRIKDHGGGMPPGHIVKPFDYLFTTASSTVCIDFPSIMTAVEKKPQKSAMGENLPLCGFGFGLATSKLYARLFGGDLTLNSMAGSGTEATIKMKRLEDQLEHSDDK</sequence>
<dbReference type="InterPro" id="IPR003594">
    <property type="entry name" value="HATPase_dom"/>
</dbReference>
<proteinExistence type="inferred from homology"/>
<comment type="similarity">
    <text evidence="1 8">Belongs to the PDK/BCKDK protein kinase family.</text>
</comment>
<dbReference type="InterPro" id="IPR039028">
    <property type="entry name" value="BCKD/PDK"/>
</dbReference>
<evidence type="ECO:0000256" key="5">
    <source>
        <dbReference type="ARBA" id="ARBA00022840"/>
    </source>
</evidence>
<dbReference type="SMART" id="SM00387">
    <property type="entry name" value="HATPase_c"/>
    <property type="match status" value="1"/>
</dbReference>
<evidence type="ECO:0000256" key="6">
    <source>
        <dbReference type="ARBA" id="ARBA00023128"/>
    </source>
</evidence>
<dbReference type="EMBL" id="JAAAXW010000099">
    <property type="protein sequence ID" value="KAF9544051.1"/>
    <property type="molecule type" value="Genomic_DNA"/>
</dbReference>
<evidence type="ECO:0000256" key="1">
    <source>
        <dbReference type="ARBA" id="ARBA00006155"/>
    </source>
</evidence>
<evidence type="ECO:0000256" key="3">
    <source>
        <dbReference type="ARBA" id="ARBA00022741"/>
    </source>
</evidence>
<dbReference type="InterPro" id="IPR005467">
    <property type="entry name" value="His_kinase_dom"/>
</dbReference>
<dbReference type="EC" id="2.7.11.-" evidence="8"/>
<dbReference type="PANTHER" id="PTHR11947">
    <property type="entry name" value="PYRUVATE DEHYDROGENASE KINASE"/>
    <property type="match status" value="1"/>
</dbReference>
<evidence type="ECO:0000256" key="9">
    <source>
        <dbReference type="SAM" id="MobiDB-lite"/>
    </source>
</evidence>
<dbReference type="SUPFAM" id="SSF55874">
    <property type="entry name" value="ATPase domain of HSP90 chaperone/DNA topoisomerase II/histidine kinase"/>
    <property type="match status" value="1"/>
</dbReference>
<dbReference type="Pfam" id="PF02518">
    <property type="entry name" value="HATPase_c"/>
    <property type="match status" value="1"/>
</dbReference>
<dbReference type="Proteomes" id="UP000723463">
    <property type="component" value="Unassembled WGS sequence"/>
</dbReference>
<dbReference type="GO" id="GO:0005759">
    <property type="term" value="C:mitochondrial matrix"/>
    <property type="evidence" value="ECO:0007669"/>
    <property type="project" value="UniProtKB-SubCell"/>
</dbReference>
<accession>A0A9P6F761</accession>
<reference evidence="11" key="1">
    <citation type="journal article" date="2020" name="Fungal Divers.">
        <title>Resolving the Mortierellaceae phylogeny through synthesis of multi-gene phylogenetics and phylogenomics.</title>
        <authorList>
            <person name="Vandepol N."/>
            <person name="Liber J."/>
            <person name="Desiro A."/>
            <person name="Na H."/>
            <person name="Kennedy M."/>
            <person name="Barry K."/>
            <person name="Grigoriev I.V."/>
            <person name="Miller A.N."/>
            <person name="O'Donnell K."/>
            <person name="Stajich J.E."/>
            <person name="Bonito G."/>
        </authorList>
    </citation>
    <scope>NUCLEOTIDE SEQUENCE</scope>
    <source>
        <strain evidence="11">NRRL 2591</strain>
    </source>
</reference>
<dbReference type="InterPro" id="IPR018955">
    <property type="entry name" value="BCDHK/PDK_N"/>
</dbReference>
<keyword evidence="6 8" id="KW-0496">Mitochondrion</keyword>